<evidence type="ECO:0000313" key="3">
    <source>
        <dbReference type="Proteomes" id="UP000198615"/>
    </source>
</evidence>
<comment type="caution">
    <text evidence="2">The sequence shown here is derived from an EMBL/GenBank/DDBJ whole genome shotgun (WGS) entry which is preliminary data.</text>
</comment>
<keyword evidence="3" id="KW-1185">Reference proteome</keyword>
<protein>
    <submittedName>
        <fullName evidence="2">Uncharacterized protein</fullName>
    </submittedName>
</protein>
<name>A0A8G2BJD3_9PROT</name>
<accession>A0A8G2BJD3</accession>
<feature type="region of interest" description="Disordered" evidence="1">
    <location>
        <begin position="1"/>
        <end position="136"/>
    </location>
</feature>
<sequence length="136" mass="15322">MSDPKSRGSFARLHASNLPGQPTKLERTPSVRGAFDPASDELRAKERAAQSQSEAQRRESFMVRRSKPEPTLKPTRALSLGPDRAAFQERWAQEQRAAAPAATPSREDRKAAFMKARGQPAPDRIRERTKDRSRDR</sequence>
<dbReference type="Proteomes" id="UP000198615">
    <property type="component" value="Unassembled WGS sequence"/>
</dbReference>
<proteinExistence type="predicted"/>
<feature type="compositionally biased region" description="Basic and acidic residues" evidence="1">
    <location>
        <begin position="123"/>
        <end position="136"/>
    </location>
</feature>
<feature type="compositionally biased region" description="Basic and acidic residues" evidence="1">
    <location>
        <begin position="55"/>
        <end position="70"/>
    </location>
</feature>
<gene>
    <name evidence="2" type="ORF">SAMN05660686_01783</name>
</gene>
<organism evidence="2 3">
    <name type="scientific">Thalassobaculum litoreum DSM 18839</name>
    <dbReference type="NCBI Taxonomy" id="1123362"/>
    <lineage>
        <taxon>Bacteria</taxon>
        <taxon>Pseudomonadati</taxon>
        <taxon>Pseudomonadota</taxon>
        <taxon>Alphaproteobacteria</taxon>
        <taxon>Rhodospirillales</taxon>
        <taxon>Thalassobaculaceae</taxon>
        <taxon>Thalassobaculum</taxon>
    </lineage>
</organism>
<dbReference type="EMBL" id="FNBW01000005">
    <property type="protein sequence ID" value="SDF61744.1"/>
    <property type="molecule type" value="Genomic_DNA"/>
</dbReference>
<evidence type="ECO:0000313" key="2">
    <source>
        <dbReference type="EMBL" id="SDF61744.1"/>
    </source>
</evidence>
<dbReference type="AlphaFoldDB" id="A0A8G2BJD3"/>
<evidence type="ECO:0000256" key="1">
    <source>
        <dbReference type="SAM" id="MobiDB-lite"/>
    </source>
</evidence>
<reference evidence="2 3" key="1">
    <citation type="submission" date="2016-10" db="EMBL/GenBank/DDBJ databases">
        <authorList>
            <person name="Varghese N."/>
            <person name="Submissions S."/>
        </authorList>
    </citation>
    <scope>NUCLEOTIDE SEQUENCE [LARGE SCALE GENOMIC DNA]</scope>
    <source>
        <strain evidence="2 3">DSM 18839</strain>
    </source>
</reference>
<dbReference type="RefSeq" id="WP_093149710.1">
    <property type="nucleotide sequence ID" value="NZ_FNBW01000005.1"/>
</dbReference>
<feature type="compositionally biased region" description="Low complexity" evidence="1">
    <location>
        <begin position="84"/>
        <end position="102"/>
    </location>
</feature>